<feature type="region of interest" description="Disordered" evidence="1">
    <location>
        <begin position="1"/>
        <end position="20"/>
    </location>
</feature>
<name>A0A9D4B413_9SAUR</name>
<sequence length="308" mass="32716">MPAAEKRKLSAREDVSSDAVAPQDAELSAQLRRSLFYATVDKFRKECVEKRPILHCHVLICNTLHRIREEMCLEQSLLPGLNPPAATHPPSGQPEVTAPSLAWEVTSRFKAASQPPKGPGDAETAGFAFSAASAVPAILEELELARDPGGLQDLLADLRPAVEEAGLPQSHRQPDAGASHRLQTTGSRCVADELHQGSPADAAANLSLGTALGEAWPQAELLLASAEFAKPANSSFGSFEILVSGYLSDLAGDDLFSDIDTTGFESFGAEAPSSRQPSQASGDPAVPCNTAGREWHYLEHLMEIVMGS</sequence>
<dbReference type="AlphaFoldDB" id="A0A9D4B413"/>
<protein>
    <recommendedName>
        <fullName evidence="2">SERTA domain-containing protein</fullName>
    </recommendedName>
</protein>
<dbReference type="GO" id="GO:0005634">
    <property type="term" value="C:nucleus"/>
    <property type="evidence" value="ECO:0007669"/>
    <property type="project" value="TreeGrafter"/>
</dbReference>
<accession>A0A9D4B413</accession>
<dbReference type="EMBL" id="JAHDVG010000469">
    <property type="protein sequence ID" value="KAH1180658.1"/>
    <property type="molecule type" value="Genomic_DNA"/>
</dbReference>
<feature type="domain" description="SERTA" evidence="2">
    <location>
        <begin position="28"/>
        <end position="75"/>
    </location>
</feature>
<feature type="compositionally biased region" description="Basic and acidic residues" evidence="1">
    <location>
        <begin position="1"/>
        <end position="15"/>
    </location>
</feature>
<dbReference type="PROSITE" id="PS51053">
    <property type="entry name" value="SERTA"/>
    <property type="match status" value="1"/>
</dbReference>
<dbReference type="InterPro" id="IPR052262">
    <property type="entry name" value="E2F-SERTA_domain_protein"/>
</dbReference>
<evidence type="ECO:0000256" key="1">
    <source>
        <dbReference type="SAM" id="MobiDB-lite"/>
    </source>
</evidence>
<feature type="region of interest" description="Disordered" evidence="1">
    <location>
        <begin position="267"/>
        <end position="286"/>
    </location>
</feature>
<keyword evidence="4" id="KW-1185">Reference proteome</keyword>
<dbReference type="PANTHER" id="PTHR16277">
    <property type="entry name" value="CELL DIVISION CYCLE ASSOCIATED PROTEIN 4/SERTA DOMAIN-CONTAINING PROTEIN 2"/>
    <property type="match status" value="1"/>
</dbReference>
<organism evidence="3 4">
    <name type="scientific">Mauremys mutica</name>
    <name type="common">yellowpond turtle</name>
    <dbReference type="NCBI Taxonomy" id="74926"/>
    <lineage>
        <taxon>Eukaryota</taxon>
        <taxon>Metazoa</taxon>
        <taxon>Chordata</taxon>
        <taxon>Craniata</taxon>
        <taxon>Vertebrata</taxon>
        <taxon>Euteleostomi</taxon>
        <taxon>Archelosauria</taxon>
        <taxon>Testudinata</taxon>
        <taxon>Testudines</taxon>
        <taxon>Cryptodira</taxon>
        <taxon>Durocryptodira</taxon>
        <taxon>Testudinoidea</taxon>
        <taxon>Geoemydidae</taxon>
        <taxon>Geoemydinae</taxon>
        <taxon>Mauremys</taxon>
    </lineage>
</organism>
<dbReference type="Proteomes" id="UP000827986">
    <property type="component" value="Unassembled WGS sequence"/>
</dbReference>
<reference evidence="3" key="1">
    <citation type="submission" date="2021-09" db="EMBL/GenBank/DDBJ databases">
        <title>The genome of Mauremys mutica provides insights into the evolution of semi-aquatic lifestyle.</title>
        <authorList>
            <person name="Gong S."/>
            <person name="Gao Y."/>
        </authorList>
    </citation>
    <scope>NUCLEOTIDE SEQUENCE</scope>
    <source>
        <strain evidence="3">MM-2020</strain>
        <tissue evidence="3">Muscle</tissue>
    </source>
</reference>
<evidence type="ECO:0000259" key="2">
    <source>
        <dbReference type="PROSITE" id="PS51053"/>
    </source>
</evidence>
<comment type="caution">
    <text evidence="3">The sequence shown here is derived from an EMBL/GenBank/DDBJ whole genome shotgun (WGS) entry which is preliminary data.</text>
</comment>
<dbReference type="InterPro" id="IPR009263">
    <property type="entry name" value="SERTA_dom"/>
</dbReference>
<proteinExistence type="predicted"/>
<evidence type="ECO:0000313" key="3">
    <source>
        <dbReference type="EMBL" id="KAH1180658.1"/>
    </source>
</evidence>
<evidence type="ECO:0000313" key="4">
    <source>
        <dbReference type="Proteomes" id="UP000827986"/>
    </source>
</evidence>
<gene>
    <name evidence="3" type="ORF">KIL84_001592</name>
</gene>
<dbReference type="PANTHER" id="PTHR16277:SF15">
    <property type="entry name" value="SERTA DOMAIN-CONTAINING PROTEIN"/>
    <property type="match status" value="1"/>
</dbReference>